<feature type="region of interest" description="Disordered" evidence="1">
    <location>
        <begin position="801"/>
        <end position="848"/>
    </location>
</feature>
<dbReference type="PANTHER" id="PTHR35140:SF1">
    <property type="entry name" value="MITOTIC CHECK POINT PROTEIN BFA1"/>
    <property type="match status" value="1"/>
</dbReference>
<dbReference type="RefSeq" id="XP_064851220.1">
    <property type="nucleotide sequence ID" value="XM_064995148.1"/>
</dbReference>
<feature type="compositionally biased region" description="Low complexity" evidence="1">
    <location>
        <begin position="39"/>
        <end position="53"/>
    </location>
</feature>
<evidence type="ECO:0000313" key="3">
    <source>
        <dbReference type="Proteomes" id="UP001360560"/>
    </source>
</evidence>
<feature type="region of interest" description="Disordered" evidence="1">
    <location>
        <begin position="172"/>
        <end position="217"/>
    </location>
</feature>
<dbReference type="EMBL" id="BTFZ01000002">
    <property type="protein sequence ID" value="GMM34220.1"/>
    <property type="molecule type" value="Genomic_DNA"/>
</dbReference>
<proteinExistence type="predicted"/>
<feature type="compositionally biased region" description="Acidic residues" evidence="1">
    <location>
        <begin position="12"/>
        <end position="22"/>
    </location>
</feature>
<protein>
    <submittedName>
        <fullName evidence="2">Uncharacterized protein</fullName>
    </submittedName>
</protein>
<feature type="compositionally biased region" description="Polar residues" evidence="1">
    <location>
        <begin position="61"/>
        <end position="81"/>
    </location>
</feature>
<evidence type="ECO:0000313" key="2">
    <source>
        <dbReference type="EMBL" id="GMM34220.1"/>
    </source>
</evidence>
<dbReference type="GeneID" id="90072199"/>
<reference evidence="2 3" key="1">
    <citation type="journal article" date="2023" name="Elife">
        <title>Identification of key yeast species and microbe-microbe interactions impacting larval growth of Drosophila in the wild.</title>
        <authorList>
            <person name="Mure A."/>
            <person name="Sugiura Y."/>
            <person name="Maeda R."/>
            <person name="Honda K."/>
            <person name="Sakurai N."/>
            <person name="Takahashi Y."/>
            <person name="Watada M."/>
            <person name="Katoh T."/>
            <person name="Gotoh A."/>
            <person name="Gotoh Y."/>
            <person name="Taniguchi I."/>
            <person name="Nakamura K."/>
            <person name="Hayashi T."/>
            <person name="Katayama T."/>
            <person name="Uemura T."/>
            <person name="Hattori Y."/>
        </authorList>
    </citation>
    <scope>NUCLEOTIDE SEQUENCE [LARGE SCALE GENOMIC DNA]</scope>
    <source>
        <strain evidence="2 3">SC-9</strain>
    </source>
</reference>
<feature type="compositionally biased region" description="Acidic residues" evidence="1">
    <location>
        <begin position="186"/>
        <end position="198"/>
    </location>
</feature>
<feature type="region of interest" description="Disordered" evidence="1">
    <location>
        <begin position="440"/>
        <end position="461"/>
    </location>
</feature>
<evidence type="ECO:0000256" key="1">
    <source>
        <dbReference type="SAM" id="MobiDB-lite"/>
    </source>
</evidence>
<feature type="compositionally biased region" description="Polar residues" evidence="1">
    <location>
        <begin position="258"/>
        <end position="281"/>
    </location>
</feature>
<sequence>MPQVARLGNYQESEEDNWDDLVDNNHDLDDVLRTSIYSNRSSTTTTTTSSNNSPTKKPQAPQITGPNSNKLGGAMKSSNNRKPYQSISLADFENAMTNQSKNNGSSNNKSGSPLKTMLNNFSDNTLKDTNDDGFELDMNVTLNRNLINLMDNERNNNEDEDEDDGMMTLKRNFSRMPNDTNYQTNDDSDIEYGIEFPDDFSISPKSPKKNSNQQQYGDKFSMSVYNAQVRDGKSGFYKPHFMNNQVYGSTLDLSPANSSFSGSTSGKFENSSNSTASVYSESETDATDFYNDIEFENDDFEKLLELRLRKAKYQAELEEREFYLLQQKKLNKEKQMLINADKRIISSDVMNLPDDTFIYPKYPNQRYNNEDISNNDEDEGEFLEDFADFEEDLSFAIGRENDIHKNVVVKPMDNRRMDYGTVSRQQQLFLNDANVMKFYNQPTNPDYRSKSKSPTRKATYSETVNNRLMSKKSMPALRSASSRQPNIRKASSSMLLNVSSPMFMRDGKKKIIVQPIHKKHFGDGGELDDLEDLDVDFTKESQSLNACYSRGGTLKGGVPPQQIIDITKYMEVIPNNPRKSILKNSNNSPTKYHEDRRSKKKRPGKLGLIKHLNNSKKKYVVEGYNGNKMVYNPVTYKWEGNEDDAKRFASIKPVKQPALITFLNKRNTNQGGYGTVKPIKKKKPVAKKGNKITSQDDSDFEELSMDGLQIEGNMYFNPRKLCWITLNADEDSDEDPFKDINDLEVHQHPMLIDNESVDFTSNVNVNGSPFKRSTNRKASDMNQLNQMFDNKLGFSKWQQPQNNFKSSVHKPPRSAMESPNMPMANQFRGFSNASSPDLSGSSPLKAQQYSNNPEFQVRDEFDLNEEMVYKFRQEEERWNKKVKHWFQPGGDDVVDDRDYLFEIRNMVMGNNK</sequence>
<organism evidence="2 3">
    <name type="scientific">Saccharomycopsis crataegensis</name>
    <dbReference type="NCBI Taxonomy" id="43959"/>
    <lineage>
        <taxon>Eukaryota</taxon>
        <taxon>Fungi</taxon>
        <taxon>Dikarya</taxon>
        <taxon>Ascomycota</taxon>
        <taxon>Saccharomycotina</taxon>
        <taxon>Saccharomycetes</taxon>
        <taxon>Saccharomycopsidaceae</taxon>
        <taxon>Saccharomycopsis</taxon>
    </lineage>
</organism>
<dbReference type="Proteomes" id="UP001360560">
    <property type="component" value="Unassembled WGS sequence"/>
</dbReference>
<dbReference type="GO" id="GO:0031578">
    <property type="term" value="P:mitotic spindle orientation checkpoint signaling"/>
    <property type="evidence" value="ECO:0007669"/>
    <property type="project" value="TreeGrafter"/>
</dbReference>
<feature type="region of interest" description="Disordered" evidence="1">
    <location>
        <begin position="258"/>
        <end position="283"/>
    </location>
</feature>
<feature type="region of interest" description="Disordered" evidence="1">
    <location>
        <begin position="39"/>
        <end position="81"/>
    </location>
</feature>
<feature type="compositionally biased region" description="Low complexity" evidence="1">
    <location>
        <begin position="203"/>
        <end position="215"/>
    </location>
</feature>
<dbReference type="AlphaFoldDB" id="A0AAV5QIK6"/>
<feature type="region of interest" description="Disordered" evidence="1">
    <location>
        <begin position="1"/>
        <end position="22"/>
    </location>
</feature>
<dbReference type="PANTHER" id="PTHR35140">
    <property type="entry name" value="MITOTIC CHECK POINT PROTEIN BFA1"/>
    <property type="match status" value="1"/>
</dbReference>
<accession>A0AAV5QIK6</accession>
<dbReference type="GO" id="GO:0044732">
    <property type="term" value="C:mitotic spindle pole body"/>
    <property type="evidence" value="ECO:0007669"/>
    <property type="project" value="TreeGrafter"/>
</dbReference>
<dbReference type="InterPro" id="IPR034586">
    <property type="entry name" value="Bfa1/Byr4"/>
</dbReference>
<gene>
    <name evidence="2" type="ORF">DASC09_015450</name>
</gene>
<feature type="region of interest" description="Disordered" evidence="1">
    <location>
        <begin position="577"/>
        <end position="603"/>
    </location>
</feature>
<dbReference type="GO" id="GO:0005096">
    <property type="term" value="F:GTPase activator activity"/>
    <property type="evidence" value="ECO:0007669"/>
    <property type="project" value="InterPro"/>
</dbReference>
<feature type="compositionally biased region" description="Low complexity" evidence="1">
    <location>
        <begin position="98"/>
        <end position="112"/>
    </location>
</feature>
<dbReference type="GO" id="GO:1990334">
    <property type="term" value="C:Bfa1-Bub2 complex"/>
    <property type="evidence" value="ECO:0007669"/>
    <property type="project" value="InterPro"/>
</dbReference>
<feature type="compositionally biased region" description="Polar residues" evidence="1">
    <location>
        <begin position="175"/>
        <end position="185"/>
    </location>
</feature>
<name>A0AAV5QIK6_9ASCO</name>
<keyword evidence="3" id="KW-1185">Reference proteome</keyword>
<feature type="region of interest" description="Disordered" evidence="1">
    <location>
        <begin position="97"/>
        <end position="123"/>
    </location>
</feature>
<feature type="compositionally biased region" description="Polar residues" evidence="1">
    <location>
        <begin position="828"/>
        <end position="848"/>
    </location>
</feature>
<comment type="caution">
    <text evidence="2">The sequence shown here is derived from an EMBL/GenBank/DDBJ whole genome shotgun (WGS) entry which is preliminary data.</text>
</comment>